<dbReference type="HOGENOM" id="CLU_011540_0_1_2"/>
<evidence type="ECO:0000256" key="2">
    <source>
        <dbReference type="ARBA" id="ARBA00022801"/>
    </source>
</evidence>
<dbReference type="OrthoDB" id="51464at2157"/>
<sequence>MTKRVSAFPELVAGVRNISTLNACKNHVDAVYFSLDRFSLRARAQEISSEYLSDFVHAVHHAGLKAYLTVNSVIYPEDIKELDTIMDHASSAEIDAVICWDPATIEQALDNGLKVHISTQANVSNHRSAEFYHSLGAERVVLSRELSLEQIADIRNKTDMELEVFVHGAMCHSISGRCYLSAYLAGGSANCGECTQPCRWEWTLVADDGSMVEVGGKYLLSAKDLCMIEHIQELVDTGIDAFKIEGRLRDTRYISHVSSCYANALSSVKDGNFSIDNVSALKKDIESVFNRGLSTGFYFGTPSSKEIMLNKPMNASSTKKQPVGIVTNYYSKKKAASVILKHSSLCAEDRIVIEGNTTFLEQNVESIIKDNTPIKHAYKGDEVGLEVVSKVRKNDRIFKLINSKDTCK</sequence>
<name>F7XKB1_METZD</name>
<dbReference type="PROSITE" id="PS01276">
    <property type="entry name" value="PEPTIDASE_U32"/>
    <property type="match status" value="1"/>
</dbReference>
<reference evidence="4 5" key="1">
    <citation type="submission" date="2010-07" db="EMBL/GenBank/DDBJ databases">
        <title>The complete genome of Methanosalsum zhilinae DSM 4017.</title>
        <authorList>
            <consortium name="US DOE Joint Genome Institute (JGI-PGF)"/>
            <person name="Lucas S."/>
            <person name="Copeland A."/>
            <person name="Lapidus A."/>
            <person name="Glavina del Rio T."/>
            <person name="Dalin E."/>
            <person name="Tice H."/>
            <person name="Bruce D."/>
            <person name="Goodwin L."/>
            <person name="Pitluck S."/>
            <person name="Kyrpides N."/>
            <person name="Mavromatis K."/>
            <person name="Ovchinnikova G."/>
            <person name="Daligault H."/>
            <person name="Detter J.C."/>
            <person name="Han C."/>
            <person name="Tapia R."/>
            <person name="Larimer F."/>
            <person name="Land M."/>
            <person name="Hauser L."/>
            <person name="Markowitz V."/>
            <person name="Cheng J.-F."/>
            <person name="Hugenholtz P."/>
            <person name="Woyke T."/>
            <person name="Wu D."/>
            <person name="Spring S."/>
            <person name="Schueler E."/>
            <person name="Brambilla E."/>
            <person name="Klenk H.-P."/>
            <person name="Eisen J.A."/>
        </authorList>
    </citation>
    <scope>NUCLEOTIDE SEQUENCE [LARGE SCALE GENOMIC DNA]</scope>
    <source>
        <strain evidence="5">DSM 4017 / NBRC 107636 / OCM 62 / WeN5</strain>
    </source>
</reference>
<dbReference type="GO" id="GO:0006508">
    <property type="term" value="P:proteolysis"/>
    <property type="evidence" value="ECO:0007669"/>
    <property type="project" value="UniProtKB-KW"/>
</dbReference>
<evidence type="ECO:0000313" key="4">
    <source>
        <dbReference type="EMBL" id="AEH60580.1"/>
    </source>
</evidence>
<dbReference type="GO" id="GO:0008233">
    <property type="term" value="F:peptidase activity"/>
    <property type="evidence" value="ECO:0007669"/>
    <property type="project" value="UniProtKB-KW"/>
</dbReference>
<dbReference type="GeneID" id="10822326"/>
<dbReference type="Pfam" id="PF01136">
    <property type="entry name" value="Peptidase_U32"/>
    <property type="match status" value="1"/>
</dbReference>
<gene>
    <name evidence="4" type="ordered locus">Mzhil_0714</name>
</gene>
<evidence type="ECO:0000256" key="3">
    <source>
        <dbReference type="ARBA" id="ARBA00038374"/>
    </source>
</evidence>
<dbReference type="InterPro" id="IPR051454">
    <property type="entry name" value="RNA/ubiquinone_mod_enzymes"/>
</dbReference>
<accession>F7XKB1</accession>
<organism evidence="4 5">
    <name type="scientific">Methanosalsum zhilinae (strain DSM 4017 / NBRC 107636 / OCM 62 / WeN5)</name>
    <name type="common">Methanohalophilus zhilinae</name>
    <dbReference type="NCBI Taxonomy" id="679901"/>
    <lineage>
        <taxon>Archaea</taxon>
        <taxon>Methanobacteriati</taxon>
        <taxon>Methanobacteriota</taxon>
        <taxon>Stenosarchaea group</taxon>
        <taxon>Methanomicrobia</taxon>
        <taxon>Methanosarcinales</taxon>
        <taxon>Methanosarcinaceae</taxon>
        <taxon>Methanosalsum</taxon>
    </lineage>
</organism>
<dbReference type="KEGG" id="mzh:Mzhil_0714"/>
<evidence type="ECO:0000313" key="5">
    <source>
        <dbReference type="Proteomes" id="UP000006622"/>
    </source>
</evidence>
<keyword evidence="5" id="KW-1185">Reference proteome</keyword>
<dbReference type="AlphaFoldDB" id="F7XKB1"/>
<evidence type="ECO:0000256" key="1">
    <source>
        <dbReference type="ARBA" id="ARBA00022670"/>
    </source>
</evidence>
<dbReference type="EMBL" id="CP002101">
    <property type="protein sequence ID" value="AEH60580.1"/>
    <property type="molecule type" value="Genomic_DNA"/>
</dbReference>
<dbReference type="InterPro" id="IPR001539">
    <property type="entry name" value="Peptidase_U32"/>
</dbReference>
<keyword evidence="2" id="KW-0378">Hydrolase</keyword>
<dbReference type="RefSeq" id="WP_013898019.1">
    <property type="nucleotide sequence ID" value="NC_015676.1"/>
</dbReference>
<dbReference type="Proteomes" id="UP000006622">
    <property type="component" value="Chromosome"/>
</dbReference>
<protein>
    <submittedName>
        <fullName evidence="4">Peptidase U32</fullName>
    </submittedName>
</protein>
<keyword evidence="1" id="KW-0645">Protease</keyword>
<dbReference type="PANTHER" id="PTHR30217:SF6">
    <property type="entry name" value="TRNA HYDROXYLATION PROTEIN P"/>
    <property type="match status" value="1"/>
</dbReference>
<dbReference type="PANTHER" id="PTHR30217">
    <property type="entry name" value="PEPTIDASE U32 FAMILY"/>
    <property type="match status" value="1"/>
</dbReference>
<proteinExistence type="inferred from homology"/>
<comment type="similarity">
    <text evidence="3">Belongs to the peptidase U32 family.</text>
</comment>